<accession>A0A1W9NX53</accession>
<feature type="transmembrane region" description="Helical" evidence="1">
    <location>
        <begin position="89"/>
        <end position="108"/>
    </location>
</feature>
<feature type="transmembrane region" description="Helical" evidence="1">
    <location>
        <begin position="6"/>
        <end position="27"/>
    </location>
</feature>
<keyword evidence="1" id="KW-0472">Membrane</keyword>
<name>A0A1W9NX53_UNCC3</name>
<feature type="transmembrane region" description="Helical" evidence="1">
    <location>
        <begin position="39"/>
        <end position="56"/>
    </location>
</feature>
<keyword evidence="1" id="KW-1133">Transmembrane helix</keyword>
<dbReference type="Proteomes" id="UP000192520">
    <property type="component" value="Unassembled WGS sequence"/>
</dbReference>
<evidence type="ECO:0000313" key="2">
    <source>
        <dbReference type="EMBL" id="OQX50735.1"/>
    </source>
</evidence>
<evidence type="ECO:0000256" key="1">
    <source>
        <dbReference type="SAM" id="Phobius"/>
    </source>
</evidence>
<protein>
    <submittedName>
        <fullName evidence="2">Uncharacterized protein</fullName>
    </submittedName>
</protein>
<evidence type="ECO:0000313" key="3">
    <source>
        <dbReference type="Proteomes" id="UP000192520"/>
    </source>
</evidence>
<organism evidence="2 3">
    <name type="scientific">candidate division CPR3 bacterium 4484_211</name>
    <dbReference type="NCBI Taxonomy" id="1968527"/>
    <lineage>
        <taxon>Bacteria</taxon>
        <taxon>Bacteria division CPR3</taxon>
    </lineage>
</organism>
<comment type="caution">
    <text evidence="2">The sequence shown here is derived from an EMBL/GenBank/DDBJ whole genome shotgun (WGS) entry which is preliminary data.</text>
</comment>
<dbReference type="EMBL" id="MZGJ01000022">
    <property type="protein sequence ID" value="OQX50735.1"/>
    <property type="molecule type" value="Genomic_DNA"/>
</dbReference>
<reference evidence="3" key="1">
    <citation type="submission" date="2017-03" db="EMBL/GenBank/DDBJ databases">
        <title>Novel pathways for hydrocarbon cycling and metabolic interdependencies in hydrothermal sediment communities.</title>
        <authorList>
            <person name="Dombrowski N."/>
            <person name="Seitz K."/>
            <person name="Teske A."/>
            <person name="Baker B."/>
        </authorList>
    </citation>
    <scope>NUCLEOTIDE SEQUENCE [LARGE SCALE GENOMIC DNA]</scope>
</reference>
<gene>
    <name evidence="2" type="ORF">B5M47_03360</name>
</gene>
<sequence length="174" mass="19907">MDTELTVSLVSSLITIVSLLALFVCYLRFFPVGKIRWARVLYFYEALLFLSLVYVFQVGLAFVFPVLLATIIYVLAFVKSIGGEKFRKLILTILTALVLLGIGYLSSYQVERAVVNSPLFWKQVSCRRLNRKNCLNRPDCEYVEIPLYVGMYGPPLPPLGSCHPKGWLDERFRK</sequence>
<keyword evidence="1" id="KW-0812">Transmembrane</keyword>
<dbReference type="STRING" id="1968527.B5M47_03360"/>
<proteinExistence type="predicted"/>
<dbReference type="AlphaFoldDB" id="A0A1W9NX53"/>